<dbReference type="Gene3D" id="3.40.50.300">
    <property type="entry name" value="P-loop containing nucleotide triphosphate hydrolases"/>
    <property type="match status" value="1"/>
</dbReference>
<dbReference type="AlphaFoldDB" id="A0A1M3SYM4"/>
<organism evidence="1 2">
    <name type="scientific">Aspergillus luchuensis (strain CBS 106.47)</name>
    <dbReference type="NCBI Taxonomy" id="1137211"/>
    <lineage>
        <taxon>Eukaryota</taxon>
        <taxon>Fungi</taxon>
        <taxon>Dikarya</taxon>
        <taxon>Ascomycota</taxon>
        <taxon>Pezizomycotina</taxon>
        <taxon>Eurotiomycetes</taxon>
        <taxon>Eurotiomycetidae</taxon>
        <taxon>Eurotiales</taxon>
        <taxon>Aspergillaceae</taxon>
        <taxon>Aspergillus</taxon>
        <taxon>Aspergillus subgen. Circumdati</taxon>
    </lineage>
</organism>
<gene>
    <name evidence="1" type="ORF">ASPFODRAFT_54921</name>
</gene>
<dbReference type="EMBL" id="KV878283">
    <property type="protein sequence ID" value="OJZ79609.1"/>
    <property type="molecule type" value="Genomic_DNA"/>
</dbReference>
<dbReference type="InterPro" id="IPR027417">
    <property type="entry name" value="P-loop_NTPase"/>
</dbReference>
<sequence>MGVTAWGGYILIMTTNVIKQLDNALLCPGRIDMETDFGSGCPGTIRTVFDAAATGYVLGVLDAEEQFCPHSLPTCAE</sequence>
<reference evidence="2" key="1">
    <citation type="journal article" date="2017" name="Genome Biol.">
        <title>Comparative genomics reveals high biological diversity and specific adaptations in the industrially and medically important fungal genus Aspergillus.</title>
        <authorList>
            <person name="de Vries R.P."/>
            <person name="Riley R."/>
            <person name="Wiebenga A."/>
            <person name="Aguilar-Osorio G."/>
            <person name="Amillis S."/>
            <person name="Uchima C.A."/>
            <person name="Anderluh G."/>
            <person name="Asadollahi M."/>
            <person name="Askin M."/>
            <person name="Barry K."/>
            <person name="Battaglia E."/>
            <person name="Bayram O."/>
            <person name="Benocci T."/>
            <person name="Braus-Stromeyer S.A."/>
            <person name="Caldana C."/>
            <person name="Canovas D."/>
            <person name="Cerqueira G.C."/>
            <person name="Chen F."/>
            <person name="Chen W."/>
            <person name="Choi C."/>
            <person name="Clum A."/>
            <person name="Dos Santos R.A."/>
            <person name="Damasio A.R."/>
            <person name="Diallinas G."/>
            <person name="Emri T."/>
            <person name="Fekete E."/>
            <person name="Flipphi M."/>
            <person name="Freyberg S."/>
            <person name="Gallo A."/>
            <person name="Gournas C."/>
            <person name="Habgood R."/>
            <person name="Hainaut M."/>
            <person name="Harispe M.L."/>
            <person name="Henrissat B."/>
            <person name="Hilden K.S."/>
            <person name="Hope R."/>
            <person name="Hossain A."/>
            <person name="Karabika E."/>
            <person name="Karaffa L."/>
            <person name="Karanyi Z."/>
            <person name="Krasevec N."/>
            <person name="Kuo A."/>
            <person name="Kusch H."/>
            <person name="LaButti K."/>
            <person name="Lagendijk E.L."/>
            <person name="Lapidus A."/>
            <person name="Levasseur A."/>
            <person name="Lindquist E."/>
            <person name="Lipzen A."/>
            <person name="Logrieco A.F."/>
            <person name="MacCabe A."/>
            <person name="Maekelae M.R."/>
            <person name="Malavazi I."/>
            <person name="Melin P."/>
            <person name="Meyer V."/>
            <person name="Mielnichuk N."/>
            <person name="Miskei M."/>
            <person name="Molnar A.P."/>
            <person name="Mule G."/>
            <person name="Ngan C.Y."/>
            <person name="Orejas M."/>
            <person name="Orosz E."/>
            <person name="Ouedraogo J.P."/>
            <person name="Overkamp K.M."/>
            <person name="Park H.-S."/>
            <person name="Perrone G."/>
            <person name="Piumi F."/>
            <person name="Punt P.J."/>
            <person name="Ram A.F."/>
            <person name="Ramon A."/>
            <person name="Rauscher S."/>
            <person name="Record E."/>
            <person name="Riano-Pachon D.M."/>
            <person name="Robert V."/>
            <person name="Roehrig J."/>
            <person name="Ruller R."/>
            <person name="Salamov A."/>
            <person name="Salih N.S."/>
            <person name="Samson R.A."/>
            <person name="Sandor E."/>
            <person name="Sanguinetti M."/>
            <person name="Schuetze T."/>
            <person name="Sepcic K."/>
            <person name="Shelest E."/>
            <person name="Sherlock G."/>
            <person name="Sophianopoulou V."/>
            <person name="Squina F.M."/>
            <person name="Sun H."/>
            <person name="Susca A."/>
            <person name="Todd R.B."/>
            <person name="Tsang A."/>
            <person name="Unkles S.E."/>
            <person name="van de Wiele N."/>
            <person name="van Rossen-Uffink D."/>
            <person name="Oliveira J.V."/>
            <person name="Vesth T.C."/>
            <person name="Visser J."/>
            <person name="Yu J.-H."/>
            <person name="Zhou M."/>
            <person name="Andersen M.R."/>
            <person name="Archer D.B."/>
            <person name="Baker S.E."/>
            <person name="Benoit I."/>
            <person name="Brakhage A.A."/>
            <person name="Braus G.H."/>
            <person name="Fischer R."/>
            <person name="Frisvad J.C."/>
            <person name="Goldman G.H."/>
            <person name="Houbraken J."/>
            <person name="Oakley B."/>
            <person name="Pocsi I."/>
            <person name="Scazzocchio C."/>
            <person name="Seiboth B."/>
            <person name="vanKuyk P.A."/>
            <person name="Wortman J."/>
            <person name="Dyer P.S."/>
            <person name="Grigoriev I.V."/>
        </authorList>
    </citation>
    <scope>NUCLEOTIDE SEQUENCE [LARGE SCALE GENOMIC DNA]</scope>
    <source>
        <strain evidence="2">CBS 106.47</strain>
    </source>
</reference>
<evidence type="ECO:0008006" key="3">
    <source>
        <dbReference type="Google" id="ProtNLM"/>
    </source>
</evidence>
<accession>A0A1M3SYM4</accession>
<protein>
    <recommendedName>
        <fullName evidence="3">ATPase AAA-type core domain-containing protein</fullName>
    </recommendedName>
</protein>
<dbReference type="VEuPathDB" id="FungiDB:ASPFODRAFT_54921"/>
<name>A0A1M3SYM4_ASPLC</name>
<dbReference type="Proteomes" id="UP000184063">
    <property type="component" value="Unassembled WGS sequence"/>
</dbReference>
<proteinExistence type="predicted"/>
<evidence type="ECO:0000313" key="2">
    <source>
        <dbReference type="Proteomes" id="UP000184063"/>
    </source>
</evidence>
<evidence type="ECO:0000313" key="1">
    <source>
        <dbReference type="EMBL" id="OJZ79609.1"/>
    </source>
</evidence>